<name>A0A8K1CJS0_PYTOL</name>
<feature type="compositionally biased region" description="Low complexity" evidence="1">
    <location>
        <begin position="502"/>
        <end position="515"/>
    </location>
</feature>
<protein>
    <submittedName>
        <fullName evidence="2">Uncharacterized protein</fullName>
    </submittedName>
</protein>
<feature type="compositionally biased region" description="Acidic residues" evidence="1">
    <location>
        <begin position="558"/>
        <end position="568"/>
    </location>
</feature>
<evidence type="ECO:0000313" key="3">
    <source>
        <dbReference type="Proteomes" id="UP000794436"/>
    </source>
</evidence>
<feature type="compositionally biased region" description="Polar residues" evidence="1">
    <location>
        <begin position="18"/>
        <end position="31"/>
    </location>
</feature>
<feature type="compositionally biased region" description="Polar residues" evidence="1">
    <location>
        <begin position="833"/>
        <end position="860"/>
    </location>
</feature>
<comment type="caution">
    <text evidence="2">The sequence shown here is derived from an EMBL/GenBank/DDBJ whole genome shotgun (WGS) entry which is preliminary data.</text>
</comment>
<dbReference type="AlphaFoldDB" id="A0A8K1CJS0"/>
<feature type="compositionally biased region" description="Polar residues" evidence="1">
    <location>
        <begin position="240"/>
        <end position="265"/>
    </location>
</feature>
<proteinExistence type="predicted"/>
<organism evidence="2 3">
    <name type="scientific">Pythium oligandrum</name>
    <name type="common">Mycoparasitic fungus</name>
    <dbReference type="NCBI Taxonomy" id="41045"/>
    <lineage>
        <taxon>Eukaryota</taxon>
        <taxon>Sar</taxon>
        <taxon>Stramenopiles</taxon>
        <taxon>Oomycota</taxon>
        <taxon>Peronosporomycetes</taxon>
        <taxon>Pythiales</taxon>
        <taxon>Pythiaceae</taxon>
        <taxon>Pythium</taxon>
    </lineage>
</organism>
<feature type="compositionally biased region" description="Basic and acidic residues" evidence="1">
    <location>
        <begin position="1"/>
        <end position="10"/>
    </location>
</feature>
<gene>
    <name evidence="2" type="ORF">Poli38472_002448</name>
</gene>
<feature type="compositionally biased region" description="Low complexity" evidence="1">
    <location>
        <begin position="882"/>
        <end position="895"/>
    </location>
</feature>
<evidence type="ECO:0000256" key="1">
    <source>
        <dbReference type="SAM" id="MobiDB-lite"/>
    </source>
</evidence>
<feature type="compositionally biased region" description="Polar residues" evidence="1">
    <location>
        <begin position="457"/>
        <end position="469"/>
    </location>
</feature>
<feature type="compositionally biased region" description="Low complexity" evidence="1">
    <location>
        <begin position="820"/>
        <end position="832"/>
    </location>
</feature>
<feature type="region of interest" description="Disordered" evidence="1">
    <location>
        <begin position="803"/>
        <end position="897"/>
    </location>
</feature>
<feature type="compositionally biased region" description="Polar residues" evidence="1">
    <location>
        <begin position="396"/>
        <end position="409"/>
    </location>
</feature>
<evidence type="ECO:0000313" key="2">
    <source>
        <dbReference type="EMBL" id="TMW63507.1"/>
    </source>
</evidence>
<dbReference type="OrthoDB" id="128928at2759"/>
<keyword evidence="3" id="KW-1185">Reference proteome</keyword>
<dbReference type="EMBL" id="SPLM01000072">
    <property type="protein sequence ID" value="TMW63507.1"/>
    <property type="molecule type" value="Genomic_DNA"/>
</dbReference>
<feature type="compositionally biased region" description="Low complexity" evidence="1">
    <location>
        <begin position="583"/>
        <end position="613"/>
    </location>
</feature>
<feature type="compositionally biased region" description="Basic and acidic residues" evidence="1">
    <location>
        <begin position="482"/>
        <end position="500"/>
    </location>
</feature>
<accession>A0A8K1CJS0</accession>
<reference evidence="2" key="1">
    <citation type="submission" date="2019-03" db="EMBL/GenBank/DDBJ databases">
        <title>Long read genome sequence of the mycoparasitic Pythium oligandrum ATCC 38472 isolated from sugarbeet rhizosphere.</title>
        <authorList>
            <person name="Gaulin E."/>
        </authorList>
    </citation>
    <scope>NUCLEOTIDE SEQUENCE</scope>
    <source>
        <strain evidence="2">ATCC 38472_TT</strain>
    </source>
</reference>
<feature type="compositionally biased region" description="Polar residues" evidence="1">
    <location>
        <begin position="331"/>
        <end position="342"/>
    </location>
</feature>
<feature type="region of interest" description="Disordered" evidence="1">
    <location>
        <begin position="1"/>
        <end position="31"/>
    </location>
</feature>
<feature type="compositionally biased region" description="Polar residues" evidence="1">
    <location>
        <begin position="543"/>
        <end position="553"/>
    </location>
</feature>
<sequence length="1016" mass="105605">MADRFDEGPPKHAASAASEHTTGSMDVSMNHLSKMEVSEAFSDTQHSITSSAASSVGVLESVDPMRDSISLVETGGHTDASDPFGALSDPFGAVSAPLSAPMALPSEVSGGITIGSPLISFSPMATTTTTETAAFAFGSGEESSSQAPVVNDLLSLSPLVISAPSSAPPPPPAMMADFFLDPVSITTPATDGDSSSQLTGTLLSFSPVAQAAPTTASSTPSSDSGFPFSAFSFIQATNSAPSPVAATSPQDSTRSSAEVRSSGGSEASAVLDESEVNDEASSKDGDQEIASTAVEPDDRGSWDAISLNEAGPAPSVETSDVAALSAEGDFSQESPVASQFGENSYLPPSPEDASSGAHVHIGSLPSSFLDKMKDSPVESDQPVSEMNLASKDLPDRTTSVSSDAGSFPSSPVDDVVAPTGIDDGSESTGFDGFATSASHHSWGNVEEKDKEADDAFQCQSVSSVPNSSPAFHAGESSGFEFAMEKQETKASEEETSKEDSGFEFQSFSAGGFSSSTAQDDDFGDFSQSNAADDDDFGDFEAPASSSGWASAQTSFPSDADDGFSDDDGFSSFTPAPAAQQWGSMAMPTATASQSSSTTSSSWSSAPATNTASFPSAAPSSFDELFAAAFPSGKAPVSTSSLPDPTVSPPLARAPVAFIQANDSALQTTFATSLQEYYDIITSAEHELGRGPLQSEALRLKYLKYVLTERLSEASRHDGVFPQGSEKYQLYQSIAESEHEQNMWEALVQLQEALFHSSFNEAMMRIAKQAALSAKARIAEQAAQQQAHARSSLLATTRQFLYRGGTSSTPIPDSMNLREPAGGASSRTSSSGSLTNGAASQKNSRVSSQGSQDTDHSQSSGYGSGEDNGSDGDRSSFSEGDATSGSSPGGVTPSSSRGGGFMKKFQAFTSFSSSRNRPRVVCLRQMGQSSEDVRRMELNMDSINGGFDEVKWRCAVFLYDADEVAHLAPAQIKILSYPGNQPLTGKTDKSILTKFFKPGVIWTIDIGANSNSGVSVE</sequence>
<dbReference type="Proteomes" id="UP000794436">
    <property type="component" value="Unassembled WGS sequence"/>
</dbReference>
<feature type="region of interest" description="Disordered" evidence="1">
    <location>
        <begin position="240"/>
        <end position="613"/>
    </location>
</feature>